<evidence type="ECO:0000313" key="2">
    <source>
        <dbReference type="Proteomes" id="UP000501802"/>
    </source>
</evidence>
<dbReference type="InterPro" id="IPR011990">
    <property type="entry name" value="TPR-like_helical_dom_sf"/>
</dbReference>
<keyword evidence="2" id="KW-1185">Reference proteome</keyword>
<gene>
    <name evidence="1" type="ORF">G8759_16715</name>
</gene>
<dbReference type="AlphaFoldDB" id="A0A6G9AP19"/>
<proteinExistence type="predicted"/>
<dbReference type="InterPro" id="IPR041662">
    <property type="entry name" value="SusD-like_2"/>
</dbReference>
<dbReference type="Gene3D" id="1.25.40.390">
    <property type="match status" value="1"/>
</dbReference>
<dbReference type="PROSITE" id="PS51257">
    <property type="entry name" value="PROKAR_LIPOPROTEIN"/>
    <property type="match status" value="1"/>
</dbReference>
<evidence type="ECO:0000313" key="1">
    <source>
        <dbReference type="EMBL" id="QIP14138.1"/>
    </source>
</evidence>
<dbReference type="KEGG" id="spib:G8759_16715"/>
<reference evidence="1 2" key="1">
    <citation type="submission" date="2020-03" db="EMBL/GenBank/DDBJ databases">
        <authorList>
            <person name="Kim M.K."/>
        </authorList>
    </citation>
    <scope>NUCLEOTIDE SEQUENCE [LARGE SCALE GENOMIC DNA]</scope>
    <source>
        <strain evidence="1 2">BT328</strain>
    </source>
</reference>
<accession>A0A6G9AP19</accession>
<dbReference type="Pfam" id="PF12771">
    <property type="entry name" value="SusD-like_2"/>
    <property type="match status" value="1"/>
</dbReference>
<dbReference type="Proteomes" id="UP000501802">
    <property type="component" value="Chromosome"/>
</dbReference>
<name>A0A6G9AP19_9BACT</name>
<dbReference type="RefSeq" id="WP_167209881.1">
    <property type="nucleotide sequence ID" value="NZ_CP050063.1"/>
</dbReference>
<keyword evidence="1" id="KW-0449">Lipoprotein</keyword>
<organism evidence="1 2">
    <name type="scientific">Spirosoma aureum</name>
    <dbReference type="NCBI Taxonomy" id="2692134"/>
    <lineage>
        <taxon>Bacteria</taxon>
        <taxon>Pseudomonadati</taxon>
        <taxon>Bacteroidota</taxon>
        <taxon>Cytophagia</taxon>
        <taxon>Cytophagales</taxon>
        <taxon>Cytophagaceae</taxon>
        <taxon>Spirosoma</taxon>
    </lineage>
</organism>
<dbReference type="SUPFAM" id="SSF48452">
    <property type="entry name" value="TPR-like"/>
    <property type="match status" value="1"/>
</dbReference>
<sequence length="507" mass="56660">MKNRLYKFTYCLVALCTLQSCDKGLEELNINPDASSTVSPDFVFTKAQYDAVGNVITGLQGTMQYTTSYNDVASWGSKYIFNQGTAPYTVFTNAYPNEINEIGEVIRGLEKDPAQVNKLAIAKIWRVYSFSKITDLYGDIPYSQAALGYTKSIFKPTYDAQKDIYADMLSELEKAIALFDPTKSSFGAADLVYGGDTTKWKKFAYSLMLRMGMRMTKPDMALAETWVKKAIAGSLITDDADMARITYLSSGQIINQNPLAYWMLNSDYLKADGVSNPEGGKYYDTFINYLKKTNDPRLPVLSVVYVNGKPSTDVSIQKGMPANIPNTKPADFVTYSEPNQNTILKLNSPMLILSNAEVNFYLAEAAVRGWYSAKSAATLYDQAIKAAMRQWALYGADGVIPQASIDTYAAANVLITSATMAKQLEQIYTQFWVSIFPNSQEVFLNWRRTGYPALIPNNYVGNITGGKIFRRMLYPATEENLNKENYNSAVSRQGENNFLTPIWLDKQ</sequence>
<dbReference type="EMBL" id="CP050063">
    <property type="protein sequence ID" value="QIP14138.1"/>
    <property type="molecule type" value="Genomic_DNA"/>
</dbReference>
<protein>
    <submittedName>
        <fullName evidence="1">SusD/RagB family nutrient-binding outer membrane lipoprotein</fullName>
    </submittedName>
</protein>